<keyword evidence="6" id="KW-0808">Transferase</keyword>
<keyword evidence="12" id="KW-0156">Chromatin regulator</keyword>
<evidence type="ECO:0000259" key="21">
    <source>
        <dbReference type="PROSITE" id="PS50280"/>
    </source>
</evidence>
<organism evidence="24 25">
    <name type="scientific">Pteropus vampyrus</name>
    <name type="common">Large flying fox</name>
    <dbReference type="NCBI Taxonomy" id="132908"/>
    <lineage>
        <taxon>Eukaryota</taxon>
        <taxon>Metazoa</taxon>
        <taxon>Chordata</taxon>
        <taxon>Craniata</taxon>
        <taxon>Vertebrata</taxon>
        <taxon>Euteleostomi</taxon>
        <taxon>Mammalia</taxon>
        <taxon>Eutheria</taxon>
        <taxon>Laurasiatheria</taxon>
        <taxon>Chiroptera</taxon>
        <taxon>Yinpterochiroptera</taxon>
        <taxon>Pteropodoidea</taxon>
        <taxon>Pteropodidae</taxon>
        <taxon>Pteropodinae</taxon>
        <taxon>Pteropus</taxon>
    </lineage>
</organism>
<evidence type="ECO:0000256" key="12">
    <source>
        <dbReference type="ARBA" id="ARBA00022853"/>
    </source>
</evidence>
<feature type="domain" description="C2H2-type" evidence="20">
    <location>
        <begin position="528"/>
        <end position="550"/>
    </location>
</feature>
<dbReference type="FunFam" id="2.170.270.10:FF:000031">
    <property type="entry name" value="probable histone-lysine N-methyltransferase PRDM7"/>
    <property type="match status" value="1"/>
</dbReference>
<feature type="domain" description="C2H2-type" evidence="20">
    <location>
        <begin position="719"/>
        <end position="746"/>
    </location>
</feature>
<evidence type="ECO:0000259" key="20">
    <source>
        <dbReference type="PROSITE" id="PS50157"/>
    </source>
</evidence>
<dbReference type="GO" id="GO:0042800">
    <property type="term" value="F:histone H3K4 methyltransferase activity"/>
    <property type="evidence" value="ECO:0007669"/>
    <property type="project" value="UniProtKB-ARBA"/>
</dbReference>
<evidence type="ECO:0000256" key="7">
    <source>
        <dbReference type="ARBA" id="ARBA00022691"/>
    </source>
</evidence>
<feature type="domain" description="KRAB-related" evidence="23">
    <location>
        <begin position="23"/>
        <end position="86"/>
    </location>
</feature>
<dbReference type="Pfam" id="PF21225">
    <property type="entry name" value="zf-C2H2_5"/>
    <property type="match status" value="1"/>
</dbReference>
<dbReference type="FunFam" id="3.30.160.60:FF:001409">
    <property type="entry name" value="zinc finger protein 596 isoform X1"/>
    <property type="match status" value="1"/>
</dbReference>
<evidence type="ECO:0000259" key="23">
    <source>
        <dbReference type="PROSITE" id="PS50806"/>
    </source>
</evidence>
<dbReference type="SUPFAM" id="SSF57667">
    <property type="entry name" value="beta-beta-alpha zinc fingers"/>
    <property type="match status" value="7"/>
</dbReference>
<feature type="domain" description="C2H2-type" evidence="20">
    <location>
        <begin position="607"/>
        <end position="634"/>
    </location>
</feature>
<dbReference type="GO" id="GO:0005694">
    <property type="term" value="C:chromosome"/>
    <property type="evidence" value="ECO:0007669"/>
    <property type="project" value="UniProtKB-SubCell"/>
</dbReference>
<dbReference type="Pfam" id="PF21549">
    <property type="entry name" value="PRDM2_PR"/>
    <property type="match status" value="1"/>
</dbReference>
<feature type="domain" description="C2H2-type" evidence="20">
    <location>
        <begin position="859"/>
        <end position="882"/>
    </location>
</feature>
<dbReference type="GO" id="GO:0000981">
    <property type="term" value="F:DNA-binding transcription factor activity, RNA polymerase II-specific"/>
    <property type="evidence" value="ECO:0007669"/>
    <property type="project" value="TreeGrafter"/>
</dbReference>
<dbReference type="Pfam" id="PF13465">
    <property type="entry name" value="zf-H2C2_2"/>
    <property type="match status" value="1"/>
</dbReference>
<evidence type="ECO:0000256" key="3">
    <source>
        <dbReference type="ARBA" id="ARBA00006991"/>
    </source>
</evidence>
<dbReference type="InterPro" id="IPR036051">
    <property type="entry name" value="KRAB_dom_sf"/>
</dbReference>
<name>A0A6P6BSL5_PTEVA</name>
<feature type="domain" description="KRAB" evidence="22">
    <location>
        <begin position="26"/>
        <end position="96"/>
    </location>
</feature>
<dbReference type="FunFam" id="3.30.160.60:FF:001312">
    <property type="entry name" value="Histone-lysine N-methyltransferase PRDM9"/>
    <property type="match status" value="1"/>
</dbReference>
<evidence type="ECO:0000256" key="9">
    <source>
        <dbReference type="ARBA" id="ARBA00022737"/>
    </source>
</evidence>
<reference evidence="25" key="1">
    <citation type="submission" date="2025-08" db="UniProtKB">
        <authorList>
            <consortium name="RefSeq"/>
        </authorList>
    </citation>
    <scope>IDENTIFICATION</scope>
    <source>
        <tissue evidence="25">Kidney</tissue>
    </source>
</reference>
<keyword evidence="8" id="KW-0479">Metal-binding</keyword>
<dbReference type="Proteomes" id="UP000515202">
    <property type="component" value="Unplaced"/>
</dbReference>
<feature type="domain" description="C2H2-type" evidence="20">
    <location>
        <begin position="663"/>
        <end position="690"/>
    </location>
</feature>
<keyword evidence="16" id="KW-0539">Nucleus</keyword>
<dbReference type="CDD" id="cd07765">
    <property type="entry name" value="KRAB_A-box"/>
    <property type="match status" value="1"/>
</dbReference>
<evidence type="ECO:0000256" key="8">
    <source>
        <dbReference type="ARBA" id="ARBA00022723"/>
    </source>
</evidence>
<dbReference type="GO" id="GO:0032259">
    <property type="term" value="P:methylation"/>
    <property type="evidence" value="ECO:0007669"/>
    <property type="project" value="UniProtKB-KW"/>
</dbReference>
<feature type="domain" description="C2H2-type" evidence="20">
    <location>
        <begin position="747"/>
        <end position="774"/>
    </location>
</feature>
<evidence type="ECO:0000256" key="19">
    <source>
        <dbReference type="SAM" id="MobiDB-lite"/>
    </source>
</evidence>
<dbReference type="Gene3D" id="2.170.270.10">
    <property type="entry name" value="SET domain"/>
    <property type="match status" value="1"/>
</dbReference>
<dbReference type="GO" id="GO:0005634">
    <property type="term" value="C:nucleus"/>
    <property type="evidence" value="ECO:0007669"/>
    <property type="project" value="UniProtKB-SubCell"/>
</dbReference>
<keyword evidence="4" id="KW-0158">Chromosome</keyword>
<feature type="domain" description="C2H2-type" evidence="20">
    <location>
        <begin position="691"/>
        <end position="718"/>
    </location>
</feature>
<dbReference type="FunFam" id="3.30.160.60:FF:000339">
    <property type="entry name" value="zinc finger protein 300"/>
    <property type="match status" value="1"/>
</dbReference>
<gene>
    <name evidence="25" type="primary">ZNF596</name>
</gene>
<accession>A0A6P6BSL5</accession>
<keyword evidence="10 18" id="KW-0863">Zinc-finger</keyword>
<dbReference type="SMART" id="SM00349">
    <property type="entry name" value="KRAB"/>
    <property type="match status" value="1"/>
</dbReference>
<dbReference type="FunFam" id="3.30.160.60:FF:000830">
    <property type="entry name" value="zinc finger protein 596 isoform X1"/>
    <property type="match status" value="4"/>
</dbReference>
<evidence type="ECO:0000256" key="17">
    <source>
        <dbReference type="ARBA" id="ARBA00052988"/>
    </source>
</evidence>
<evidence type="ECO:0000256" key="2">
    <source>
        <dbReference type="ARBA" id="ARBA00004286"/>
    </source>
</evidence>
<feature type="region of interest" description="Disordered" evidence="19">
    <location>
        <begin position="145"/>
        <end position="169"/>
    </location>
</feature>
<dbReference type="PANTHER" id="PTHR24388:SF96">
    <property type="entry name" value="GENE, 32687-RELATED"/>
    <property type="match status" value="1"/>
</dbReference>
<dbReference type="InterPro" id="IPR001909">
    <property type="entry name" value="KRAB"/>
</dbReference>
<evidence type="ECO:0000313" key="25">
    <source>
        <dbReference type="RefSeq" id="XP_023378091.1"/>
    </source>
</evidence>
<keyword evidence="7" id="KW-0949">S-adenosyl-L-methionine</keyword>
<feature type="domain" description="C2H2-type" evidence="20">
    <location>
        <begin position="388"/>
        <end position="416"/>
    </location>
</feature>
<dbReference type="PROSITE" id="PS50805">
    <property type="entry name" value="KRAB"/>
    <property type="match status" value="1"/>
</dbReference>
<feature type="domain" description="C2H2-type" evidence="20">
    <location>
        <begin position="579"/>
        <end position="606"/>
    </location>
</feature>
<keyword evidence="24" id="KW-1185">Reference proteome</keyword>
<dbReference type="Pfam" id="PF09514">
    <property type="entry name" value="SSXRD"/>
    <property type="match status" value="1"/>
</dbReference>
<dbReference type="SUPFAM" id="SSF82199">
    <property type="entry name" value="SET domain"/>
    <property type="match status" value="1"/>
</dbReference>
<dbReference type="PROSITE" id="PS50806">
    <property type="entry name" value="KRAB_RELATED"/>
    <property type="match status" value="1"/>
</dbReference>
<dbReference type="CDD" id="cd19193">
    <property type="entry name" value="PR-SET_PRDM7_9"/>
    <property type="match status" value="1"/>
</dbReference>
<dbReference type="PANTHER" id="PTHR24388">
    <property type="entry name" value="ZINC FINGER PROTEIN"/>
    <property type="match status" value="1"/>
</dbReference>
<evidence type="ECO:0000256" key="15">
    <source>
        <dbReference type="ARBA" id="ARBA00023163"/>
    </source>
</evidence>
<feature type="domain" description="C2H2-type" evidence="20">
    <location>
        <begin position="803"/>
        <end position="830"/>
    </location>
</feature>
<dbReference type="OrthoDB" id="9439903at2759"/>
<evidence type="ECO:0000256" key="10">
    <source>
        <dbReference type="ARBA" id="ARBA00022771"/>
    </source>
</evidence>
<protein>
    <submittedName>
        <fullName evidence="25">Zinc finger protein 596 isoform X1</fullName>
    </submittedName>
</protein>
<dbReference type="PROSITE" id="PS50280">
    <property type="entry name" value="SET"/>
    <property type="match status" value="1"/>
</dbReference>
<dbReference type="Gene3D" id="3.30.160.60">
    <property type="entry name" value="Classic Zinc Finger"/>
    <property type="match status" value="14"/>
</dbReference>
<dbReference type="FunFam" id="3.30.160.60:FF:000430">
    <property type="entry name" value="zinc finger protein 596 isoform X1"/>
    <property type="match status" value="2"/>
</dbReference>
<dbReference type="PROSITE" id="PS50157">
    <property type="entry name" value="ZINC_FINGER_C2H2_2"/>
    <property type="match status" value="14"/>
</dbReference>
<dbReference type="InterPro" id="IPR044417">
    <property type="entry name" value="PRDM7_9_PR-SET"/>
</dbReference>
<evidence type="ECO:0000256" key="16">
    <source>
        <dbReference type="ARBA" id="ARBA00023242"/>
    </source>
</evidence>
<sequence>MRPDRSPEEAPEGDTRRTGCKPKVRDAFKDISIYFSKEEWTEMGDWEKIRYRNVKRNYDALQAIGLRAPRPAFMCRRRQAIKPQVDDSEDSDEEWTPRQQVQPSWVAFGVEQSKHQKAMPRVPLSSEPSLKELSVIANLLKASGSEQDQKPVFPPGKASASRQHSRQKLGLRRKGVEVKMYSLRERTGRVYQEVSEPQDDDYLYCEKCQNFFIDSCAAHGSPIFVKDSEVDIRHPNRSALTLPPGLRIGPSGIPEAGLGVWNEASDLPLGLLFGPYEGQVTEDEEAANSGYSWLITKGRNCYEYVDGKDESRANWMRYVNCARDDEEQNLVAFQYHRQIFYRTCRVIRPGCELLVWYGDEYGQELGIKWGSKWKRELTAGREPKPAIHPCPSCSLAFSGQKFLSQHMKRSHPSQSLPGISARKHLQSKEPHPEDQSQQQHNDPRSWNDKAEGQEVKERSKPLLERNRQRKIFRAFSKPPKGQMGSPREYERMMEAEPSTSQKVNPENTGKSSVGVGASRIVIVKYGGCEHGFDDGSHLIMHQRTHSGEKPFVCRECERGLHTHAHLHMHTRLHTGEKTFECPVCGKVFSKSSNLRRHEMIHTGVKPHGCHRCGKAFTHCSDLRKHERTHTGEKSYGCHLCGKAFSKSYNLRRHEMIHTREKPHGCHLCGKAFTHCSDLRKHERTHFGEKPYGCHLCGKTFGKTSYLRQHERTHNREKPYECHLCGKAFTHCSHLRKHERTHTGEKPYECHLCGKAFTESSVLRRHERTHTGEKPYECQLCWKAFTDSSVLKRHKRTHTGEKPYECRLCGKAFNHSSVLRRHERTHTGEKPYECNICGKAFNRSYNFGLHKRIHTGEKPYKCYLCGKAFSKYFNLRQHERTHTIKVINVEDSPPTASNSKHS</sequence>
<feature type="compositionally biased region" description="Basic and acidic residues" evidence="19">
    <location>
        <begin position="441"/>
        <end position="466"/>
    </location>
</feature>
<evidence type="ECO:0000256" key="18">
    <source>
        <dbReference type="PROSITE-ProRule" id="PRU00042"/>
    </source>
</evidence>
<evidence type="ECO:0000259" key="22">
    <source>
        <dbReference type="PROSITE" id="PS50805"/>
    </source>
</evidence>
<evidence type="ECO:0000256" key="11">
    <source>
        <dbReference type="ARBA" id="ARBA00022833"/>
    </source>
</evidence>
<proteinExistence type="inferred from homology"/>
<feature type="region of interest" description="Disordered" evidence="19">
    <location>
        <begin position="404"/>
        <end position="487"/>
    </location>
</feature>
<feature type="domain" description="C2H2-type" evidence="20">
    <location>
        <begin position="831"/>
        <end position="858"/>
    </location>
</feature>
<dbReference type="GO" id="GO:0000978">
    <property type="term" value="F:RNA polymerase II cis-regulatory region sequence-specific DNA binding"/>
    <property type="evidence" value="ECO:0007669"/>
    <property type="project" value="TreeGrafter"/>
</dbReference>
<dbReference type="SUPFAM" id="SSF109640">
    <property type="entry name" value="KRAB domain (Kruppel-associated box)"/>
    <property type="match status" value="1"/>
</dbReference>
<dbReference type="InterPro" id="IPR036236">
    <property type="entry name" value="Znf_C2H2_sf"/>
</dbReference>
<keyword evidence="15" id="KW-0804">Transcription</keyword>
<dbReference type="SMART" id="SM00355">
    <property type="entry name" value="ZnF_C2H2"/>
    <property type="match status" value="14"/>
</dbReference>
<dbReference type="InterPro" id="IPR003655">
    <property type="entry name" value="aKRAB"/>
</dbReference>
<comment type="similarity">
    <text evidence="3">Belongs to the krueppel C2H2-type zinc-finger protein family.</text>
</comment>
<dbReference type="FunFam" id="3.30.160.60:FF:000281">
    <property type="entry name" value="Zinc finger protein 558 isoform X1"/>
    <property type="match status" value="1"/>
</dbReference>
<dbReference type="AlphaFoldDB" id="A0A6P6BSL5"/>
<dbReference type="FunFam" id="3.30.160.60:FF:000358">
    <property type="entry name" value="zinc finger protein 24"/>
    <property type="match status" value="1"/>
</dbReference>
<evidence type="ECO:0000256" key="6">
    <source>
        <dbReference type="ARBA" id="ARBA00022679"/>
    </source>
</evidence>
<keyword evidence="9" id="KW-0677">Repeat</keyword>
<dbReference type="InterPro" id="IPR001214">
    <property type="entry name" value="SET_dom"/>
</dbReference>
<comment type="subcellular location">
    <subcellularLocation>
        <location evidence="2">Chromosome</location>
    </subcellularLocation>
    <subcellularLocation>
        <location evidence="1">Nucleus</location>
    </subcellularLocation>
</comment>
<dbReference type="InterPro" id="IPR050527">
    <property type="entry name" value="Snail/Krueppel_Znf"/>
</dbReference>
<dbReference type="InterPro" id="IPR013087">
    <property type="entry name" value="Znf_C2H2_type"/>
</dbReference>
<dbReference type="RefSeq" id="XP_023378091.1">
    <property type="nucleotide sequence ID" value="XM_023522323.1"/>
</dbReference>
<dbReference type="FunFam" id="3.30.160.60:FF:002343">
    <property type="entry name" value="Zinc finger protein 33A"/>
    <property type="match status" value="1"/>
</dbReference>
<dbReference type="InterPro" id="IPR019041">
    <property type="entry name" value="SSXRD_motif"/>
</dbReference>
<keyword evidence="13" id="KW-0805">Transcription regulation</keyword>
<feature type="region of interest" description="Disordered" evidence="19">
    <location>
        <begin position="1"/>
        <end position="21"/>
    </location>
</feature>
<keyword evidence="5" id="KW-0489">Methyltransferase</keyword>
<dbReference type="InterPro" id="IPR046341">
    <property type="entry name" value="SET_dom_sf"/>
</dbReference>
<evidence type="ECO:0000256" key="13">
    <source>
        <dbReference type="ARBA" id="ARBA00023015"/>
    </source>
</evidence>
<evidence type="ECO:0000313" key="24">
    <source>
        <dbReference type="Proteomes" id="UP000515202"/>
    </source>
</evidence>
<dbReference type="PROSITE" id="PS00028">
    <property type="entry name" value="ZINC_FINGER_C2H2_1"/>
    <property type="match status" value="13"/>
</dbReference>
<feature type="domain" description="C2H2-type" evidence="20">
    <location>
        <begin position="635"/>
        <end position="662"/>
    </location>
</feature>
<dbReference type="GO" id="GO:0008270">
    <property type="term" value="F:zinc ion binding"/>
    <property type="evidence" value="ECO:0007669"/>
    <property type="project" value="UniProtKB-KW"/>
</dbReference>
<dbReference type="GeneID" id="105304380"/>
<comment type="catalytic activity">
    <reaction evidence="17">
        <text>N(6)-methyl-L-lysyl-[protein] + S-adenosyl-L-methionine = N(6),N(6)-dimethyl-L-lysyl-[protein] + S-adenosyl-L-homocysteine + H(+)</text>
        <dbReference type="Rhea" id="RHEA:54196"/>
        <dbReference type="Rhea" id="RHEA-COMP:13053"/>
        <dbReference type="Rhea" id="RHEA-COMP:13827"/>
        <dbReference type="ChEBI" id="CHEBI:15378"/>
        <dbReference type="ChEBI" id="CHEBI:57856"/>
        <dbReference type="ChEBI" id="CHEBI:59789"/>
        <dbReference type="ChEBI" id="CHEBI:61929"/>
        <dbReference type="ChEBI" id="CHEBI:61976"/>
    </reaction>
    <physiologicalReaction direction="left-to-right" evidence="17">
        <dbReference type="Rhea" id="RHEA:54197"/>
    </physiologicalReaction>
</comment>
<feature type="domain" description="C2H2-type" evidence="20">
    <location>
        <begin position="775"/>
        <end position="802"/>
    </location>
</feature>
<evidence type="ECO:0000256" key="5">
    <source>
        <dbReference type="ARBA" id="ARBA00022603"/>
    </source>
</evidence>
<feature type="domain" description="C2H2-type" evidence="20">
    <location>
        <begin position="551"/>
        <end position="578"/>
    </location>
</feature>
<dbReference type="Pfam" id="PF00096">
    <property type="entry name" value="zf-C2H2"/>
    <property type="match status" value="9"/>
</dbReference>
<dbReference type="InterPro" id="IPR048414">
    <property type="entry name" value="PDRM9-like_Znf-C2H2"/>
</dbReference>
<dbReference type="CTD" id="169270"/>
<keyword evidence="11" id="KW-0862">Zinc</keyword>
<evidence type="ECO:0000256" key="14">
    <source>
        <dbReference type="ARBA" id="ARBA00023125"/>
    </source>
</evidence>
<keyword evidence="14" id="KW-0238">DNA-binding</keyword>
<evidence type="ECO:0000256" key="4">
    <source>
        <dbReference type="ARBA" id="ARBA00022454"/>
    </source>
</evidence>
<evidence type="ECO:0000256" key="1">
    <source>
        <dbReference type="ARBA" id="ARBA00004123"/>
    </source>
</evidence>
<feature type="domain" description="SET" evidence="21">
    <location>
        <begin position="244"/>
        <end position="358"/>
    </location>
</feature>
<dbReference type="Pfam" id="PF01352">
    <property type="entry name" value="KRAB"/>
    <property type="match status" value="1"/>
</dbReference>
<dbReference type="FunFam" id="3.30.160.60:FF:000240">
    <property type="entry name" value="Zinc finger protein 250"/>
    <property type="match status" value="1"/>
</dbReference>